<proteinExistence type="predicted"/>
<dbReference type="InterPro" id="IPR028976">
    <property type="entry name" value="CheC-like_sf"/>
</dbReference>
<dbReference type="Gene3D" id="3.40.1550.10">
    <property type="entry name" value="CheC-like"/>
    <property type="match status" value="1"/>
</dbReference>
<organism evidence="4 5">
    <name type="scientific">Caminicella sporogenes DSM 14501</name>
    <dbReference type="NCBI Taxonomy" id="1121266"/>
    <lineage>
        <taxon>Bacteria</taxon>
        <taxon>Bacillati</taxon>
        <taxon>Bacillota</taxon>
        <taxon>Clostridia</taxon>
        <taxon>Peptostreptococcales</taxon>
        <taxon>Caminicellaceae</taxon>
        <taxon>Caminicella</taxon>
    </lineage>
</organism>
<sequence>MGGYFDNNIVIDILKEIGNIGAGNAATALAKMLNKRIDMNVPKVNVLDISDVPALIGGPETLVTGVYFKIEGDLDGSIMFVLDINSSQTLVKLLTSGYQNNKDNEIDDFTKSVLQEIGNILSGSYISSLSSLTGLNIKISIPSIAIDMAGAILSVPAIQFGQISDKILIIETEFIEGSDNVKGFFFLVPDYDSYDILLKSLGVSDYEGK</sequence>
<dbReference type="InterPro" id="IPR007597">
    <property type="entry name" value="CheC"/>
</dbReference>
<accession>A0A1M6LA90</accession>
<evidence type="ECO:0000259" key="3">
    <source>
        <dbReference type="Pfam" id="PF04509"/>
    </source>
</evidence>
<keyword evidence="5" id="KW-1185">Reference proteome</keyword>
<feature type="domain" description="CheC-like protein" evidence="3">
    <location>
        <begin position="10"/>
        <end position="45"/>
    </location>
</feature>
<protein>
    <submittedName>
        <fullName evidence="4">Chemotaxis protein CheC</fullName>
    </submittedName>
</protein>
<dbReference type="PANTHER" id="PTHR43693">
    <property type="entry name" value="PROTEIN PHOSPHATASE CHEZ"/>
    <property type="match status" value="1"/>
</dbReference>
<dbReference type="EMBL" id="FRAJ01000003">
    <property type="protein sequence ID" value="SHJ68110.1"/>
    <property type="molecule type" value="Genomic_DNA"/>
</dbReference>
<dbReference type="AlphaFoldDB" id="A0A1M6LA90"/>
<dbReference type="RefSeq" id="WP_072965455.1">
    <property type="nucleotide sequence ID" value="NZ_FRAJ01000003.1"/>
</dbReference>
<dbReference type="STRING" id="1121266.SAMN02745883_00133"/>
<dbReference type="SUPFAM" id="SSF103039">
    <property type="entry name" value="CheC-like"/>
    <property type="match status" value="1"/>
</dbReference>
<gene>
    <name evidence="4" type="ORF">SAMN02745883_00133</name>
</gene>
<dbReference type="Proteomes" id="UP000184082">
    <property type="component" value="Unassembled WGS sequence"/>
</dbReference>
<evidence type="ECO:0000313" key="4">
    <source>
        <dbReference type="EMBL" id="SHJ68110.1"/>
    </source>
</evidence>
<dbReference type="InterPro" id="IPR050992">
    <property type="entry name" value="CheZ_family_phosphatases"/>
</dbReference>
<keyword evidence="1" id="KW-0145">Chemotaxis</keyword>
<keyword evidence="2" id="KW-0378">Hydrolase</keyword>
<dbReference type="Pfam" id="PF04509">
    <property type="entry name" value="CheC"/>
    <property type="match status" value="2"/>
</dbReference>
<evidence type="ECO:0000313" key="5">
    <source>
        <dbReference type="Proteomes" id="UP000184082"/>
    </source>
</evidence>
<dbReference type="GO" id="GO:0016787">
    <property type="term" value="F:hydrolase activity"/>
    <property type="evidence" value="ECO:0007669"/>
    <property type="project" value="UniProtKB-KW"/>
</dbReference>
<evidence type="ECO:0000256" key="1">
    <source>
        <dbReference type="ARBA" id="ARBA00022500"/>
    </source>
</evidence>
<feature type="domain" description="CheC-like protein" evidence="3">
    <location>
        <begin position="111"/>
        <end position="144"/>
    </location>
</feature>
<dbReference type="PANTHER" id="PTHR43693:SF1">
    <property type="entry name" value="PROTEIN PHOSPHATASE CHEZ"/>
    <property type="match status" value="1"/>
</dbReference>
<dbReference type="CDD" id="cd17909">
    <property type="entry name" value="CheC_ClassI"/>
    <property type="match status" value="1"/>
</dbReference>
<reference evidence="4 5" key="1">
    <citation type="submission" date="2016-11" db="EMBL/GenBank/DDBJ databases">
        <authorList>
            <person name="Jaros S."/>
            <person name="Januszkiewicz K."/>
            <person name="Wedrychowicz H."/>
        </authorList>
    </citation>
    <scope>NUCLEOTIDE SEQUENCE [LARGE SCALE GENOMIC DNA]</scope>
    <source>
        <strain evidence="4 5">DSM 14501</strain>
    </source>
</reference>
<dbReference type="GO" id="GO:0006935">
    <property type="term" value="P:chemotaxis"/>
    <property type="evidence" value="ECO:0007669"/>
    <property type="project" value="UniProtKB-KW"/>
</dbReference>
<evidence type="ECO:0000256" key="2">
    <source>
        <dbReference type="ARBA" id="ARBA00022801"/>
    </source>
</evidence>
<name>A0A1M6LA90_9FIRM</name>